<keyword evidence="4" id="KW-1185">Reference proteome</keyword>
<dbReference type="InterPro" id="IPR010131">
    <property type="entry name" value="MdtP/NodT-like"/>
</dbReference>
<keyword evidence="2" id="KW-0564">Palmitate</keyword>
<dbReference type="InterPro" id="IPR003423">
    <property type="entry name" value="OMP_efflux"/>
</dbReference>
<dbReference type="Gene3D" id="2.20.200.10">
    <property type="entry name" value="Outer membrane efflux proteins (OEP)"/>
    <property type="match status" value="1"/>
</dbReference>
<dbReference type="OrthoDB" id="9770517at2"/>
<dbReference type="PROSITE" id="PS51257">
    <property type="entry name" value="PROKAR_LIPOPROTEIN"/>
    <property type="match status" value="1"/>
</dbReference>
<keyword evidence="2" id="KW-0472">Membrane</keyword>
<gene>
    <name evidence="3" type="ORF">D0C36_12790</name>
</gene>
<dbReference type="PANTHER" id="PTHR30203:SF30">
    <property type="entry name" value="OUTER MEMBRANE PROTEIN-RELATED"/>
    <property type="match status" value="1"/>
</dbReference>
<comment type="similarity">
    <text evidence="1 2">Belongs to the outer membrane factor (OMF) (TC 1.B.17) family.</text>
</comment>
<keyword evidence="2" id="KW-1134">Transmembrane beta strand</keyword>
<dbReference type="NCBIfam" id="TIGR01845">
    <property type="entry name" value="outer_NodT"/>
    <property type="match status" value="1"/>
</dbReference>
<dbReference type="Proteomes" id="UP000264217">
    <property type="component" value="Unassembled WGS sequence"/>
</dbReference>
<keyword evidence="2" id="KW-0812">Transmembrane</keyword>
<dbReference type="AlphaFoldDB" id="A0A372NSS3"/>
<reference evidence="3 4" key="1">
    <citation type="submission" date="2018-08" db="EMBL/GenBank/DDBJ databases">
        <title>Mucilaginibacter sp. MYSH2.</title>
        <authorList>
            <person name="Seo T."/>
        </authorList>
    </citation>
    <scope>NUCLEOTIDE SEQUENCE [LARGE SCALE GENOMIC DNA]</scope>
    <source>
        <strain evidence="3 4">MYSH2</strain>
    </source>
</reference>
<comment type="subcellular location">
    <subcellularLocation>
        <location evidence="2">Cell membrane</location>
        <topology evidence="2">Lipid-anchor</topology>
    </subcellularLocation>
</comment>
<proteinExistence type="inferred from homology"/>
<organism evidence="3 4">
    <name type="scientific">Mucilaginibacter conchicola</name>
    <dbReference type="NCBI Taxonomy" id="2303333"/>
    <lineage>
        <taxon>Bacteria</taxon>
        <taxon>Pseudomonadati</taxon>
        <taxon>Bacteroidota</taxon>
        <taxon>Sphingobacteriia</taxon>
        <taxon>Sphingobacteriales</taxon>
        <taxon>Sphingobacteriaceae</taxon>
        <taxon>Mucilaginibacter</taxon>
    </lineage>
</organism>
<dbReference type="RefSeq" id="WP_117392017.1">
    <property type="nucleotide sequence ID" value="NZ_QWDC01000002.1"/>
</dbReference>
<dbReference type="PANTHER" id="PTHR30203">
    <property type="entry name" value="OUTER MEMBRANE CATION EFFLUX PROTEIN"/>
    <property type="match status" value="1"/>
</dbReference>
<sequence>MYNFNKYKGIGILAVCLAVAGCKVPAITKLGENKPMPGVYNNNADTTNIATLQWRDFFTDANLVNLIDTALKNNQELMSTLQEIEVAKSDIGIRQGALSPTVGLRGGAGLEKAGRYTSQGAGDASTDITPGREVPDPLADYRIAAYADWEVDIWKKLHNAKKAAVARYLSSVEGRNFVVTNLISEIANAYYELQSLDTQLAIVRQSIEVQKNALAIVKVQKEAARVTELAVQKFQAEILDSQELEYETLQKIRETENDLNLLLGRYPQEIVRSKNDFLTLTPAAVHTGIPSQLLANRPDVKKAELDLVAAKLDVKVARAEFYPSFNISAALGFQAFKPSYLFKYPGSLIYSVAGEIAAPLINRAGIRAEFNSANARQLQALYNYQKVILNAYMEVNTQMYAIDNLEKRYSLKSQQADALIKSVDISNKLFKAARADYFEVLMTQRDALATRLELVETKKAQLTAVNTIYRNLGGGWR</sequence>
<evidence type="ECO:0000256" key="2">
    <source>
        <dbReference type="RuleBase" id="RU362097"/>
    </source>
</evidence>
<evidence type="ECO:0000256" key="1">
    <source>
        <dbReference type="ARBA" id="ARBA00007613"/>
    </source>
</evidence>
<dbReference type="GO" id="GO:0015562">
    <property type="term" value="F:efflux transmembrane transporter activity"/>
    <property type="evidence" value="ECO:0007669"/>
    <property type="project" value="InterPro"/>
</dbReference>
<dbReference type="Pfam" id="PF02321">
    <property type="entry name" value="OEP"/>
    <property type="match status" value="2"/>
</dbReference>
<dbReference type="GO" id="GO:0005886">
    <property type="term" value="C:plasma membrane"/>
    <property type="evidence" value="ECO:0007669"/>
    <property type="project" value="UniProtKB-SubCell"/>
</dbReference>
<keyword evidence="2" id="KW-0449">Lipoprotein</keyword>
<comment type="caution">
    <text evidence="3">The sequence shown here is derived from an EMBL/GenBank/DDBJ whole genome shotgun (WGS) entry which is preliminary data.</text>
</comment>
<accession>A0A372NSS3</accession>
<evidence type="ECO:0000313" key="3">
    <source>
        <dbReference type="EMBL" id="RFZ92306.1"/>
    </source>
</evidence>
<dbReference type="EMBL" id="QWDC01000002">
    <property type="protein sequence ID" value="RFZ92306.1"/>
    <property type="molecule type" value="Genomic_DNA"/>
</dbReference>
<protein>
    <submittedName>
        <fullName evidence="3">TolC family protein</fullName>
    </submittedName>
</protein>
<dbReference type="SUPFAM" id="SSF56954">
    <property type="entry name" value="Outer membrane efflux proteins (OEP)"/>
    <property type="match status" value="1"/>
</dbReference>
<evidence type="ECO:0000313" key="4">
    <source>
        <dbReference type="Proteomes" id="UP000264217"/>
    </source>
</evidence>
<name>A0A372NSS3_9SPHI</name>
<dbReference type="Gene3D" id="1.20.1600.10">
    <property type="entry name" value="Outer membrane efflux proteins (OEP)"/>
    <property type="match status" value="1"/>
</dbReference>